<comment type="caution">
    <text evidence="2">The sequence shown here is derived from an EMBL/GenBank/DDBJ whole genome shotgun (WGS) entry which is preliminary data.</text>
</comment>
<name>A0A166Y9C5_9GAMM</name>
<dbReference type="Gene3D" id="3.40.630.30">
    <property type="match status" value="1"/>
</dbReference>
<evidence type="ECO:0000313" key="2">
    <source>
        <dbReference type="EMBL" id="KZN41586.1"/>
    </source>
</evidence>
<evidence type="ECO:0000259" key="1">
    <source>
        <dbReference type="PROSITE" id="PS51186"/>
    </source>
</evidence>
<dbReference type="InterPro" id="IPR016181">
    <property type="entry name" value="Acyl_CoA_acyltransferase"/>
</dbReference>
<accession>A0A166Y9C5</accession>
<organism evidence="2 3">
    <name type="scientific">Pseudoalteromonas luteoviolacea NCIMB 1942</name>
    <dbReference type="NCBI Taxonomy" id="1365253"/>
    <lineage>
        <taxon>Bacteria</taxon>
        <taxon>Pseudomonadati</taxon>
        <taxon>Pseudomonadota</taxon>
        <taxon>Gammaproteobacteria</taxon>
        <taxon>Alteromonadales</taxon>
        <taxon>Pseudoalteromonadaceae</taxon>
        <taxon>Pseudoalteromonas</taxon>
    </lineage>
</organism>
<feature type="domain" description="N-acetyltransferase" evidence="1">
    <location>
        <begin position="4"/>
        <end position="141"/>
    </location>
</feature>
<protein>
    <recommendedName>
        <fullName evidence="1">N-acetyltransferase domain-containing protein</fullName>
    </recommendedName>
</protein>
<dbReference type="Pfam" id="PF00583">
    <property type="entry name" value="Acetyltransf_1"/>
    <property type="match status" value="1"/>
</dbReference>
<gene>
    <name evidence="2" type="ORF">N482_20120</name>
</gene>
<dbReference type="CDD" id="cd04301">
    <property type="entry name" value="NAT_SF"/>
    <property type="match status" value="1"/>
</dbReference>
<dbReference type="SUPFAM" id="SSF55729">
    <property type="entry name" value="Acyl-CoA N-acyltransferases (Nat)"/>
    <property type="match status" value="1"/>
</dbReference>
<dbReference type="InterPro" id="IPR000182">
    <property type="entry name" value="GNAT_dom"/>
</dbReference>
<dbReference type="RefSeq" id="WP_063379126.1">
    <property type="nucleotide sequence ID" value="NZ_AUXT01000214.1"/>
</dbReference>
<reference evidence="2 3" key="1">
    <citation type="submission" date="2013-07" db="EMBL/GenBank/DDBJ databases">
        <title>Comparative Genomic and Metabolomic Analysis of Twelve Strains of Pseudoalteromonas luteoviolacea.</title>
        <authorList>
            <person name="Vynne N.G."/>
            <person name="Mansson M."/>
            <person name="Gram L."/>
        </authorList>
    </citation>
    <scope>NUCLEOTIDE SEQUENCE [LARGE SCALE GENOMIC DNA]</scope>
    <source>
        <strain evidence="2 3">NCIMB 1942</strain>
    </source>
</reference>
<evidence type="ECO:0000313" key="3">
    <source>
        <dbReference type="Proteomes" id="UP000076587"/>
    </source>
</evidence>
<dbReference type="PROSITE" id="PS51186">
    <property type="entry name" value="GNAT"/>
    <property type="match status" value="1"/>
</dbReference>
<dbReference type="EMBL" id="AUXT01000214">
    <property type="protein sequence ID" value="KZN41586.1"/>
    <property type="molecule type" value="Genomic_DNA"/>
</dbReference>
<proteinExistence type="predicted"/>
<dbReference type="Proteomes" id="UP000076587">
    <property type="component" value="Unassembled WGS sequence"/>
</dbReference>
<dbReference type="AlphaFoldDB" id="A0A166Y9C5"/>
<dbReference type="GO" id="GO:0016747">
    <property type="term" value="F:acyltransferase activity, transferring groups other than amino-acyl groups"/>
    <property type="evidence" value="ECO:0007669"/>
    <property type="project" value="InterPro"/>
</dbReference>
<sequence length="141" mass="16072">MSYIEIKEITQCNQDAAQIAKWYFEQWDRHRAGASYDEVLALVTSTDDKVGFYVCLDGTLAGAAEIKYQQGCAWLDGVYVDTQYRGLGISNALVEYAKKKSTSLNWQPLYLKCEPHLLRLYEKCGFKETAMDGEKSIMKCE</sequence>
<dbReference type="OrthoDB" id="7678938at2"/>
<dbReference type="PATRIC" id="fig|1365253.3.peg.4861"/>